<keyword evidence="6" id="KW-1185">Reference proteome</keyword>
<protein>
    <recommendedName>
        <fullName evidence="4">ABC transporter domain-containing protein</fullName>
    </recommendedName>
</protein>
<dbReference type="GO" id="GO:0005524">
    <property type="term" value="F:ATP binding"/>
    <property type="evidence" value="ECO:0007669"/>
    <property type="project" value="UniProtKB-KW"/>
</dbReference>
<dbReference type="eggNOG" id="COG1120">
    <property type="taxonomic scope" value="Bacteria"/>
</dbReference>
<dbReference type="Pfam" id="PF00005">
    <property type="entry name" value="ABC_tran"/>
    <property type="match status" value="1"/>
</dbReference>
<evidence type="ECO:0000259" key="4">
    <source>
        <dbReference type="PROSITE" id="PS50893"/>
    </source>
</evidence>
<dbReference type="PROSITE" id="PS50893">
    <property type="entry name" value="ABC_TRANSPORTER_2"/>
    <property type="match status" value="1"/>
</dbReference>
<dbReference type="PANTHER" id="PTHR42734">
    <property type="entry name" value="METAL TRANSPORT SYSTEM ATP-BINDING PROTEIN TM_0124-RELATED"/>
    <property type="match status" value="1"/>
</dbReference>
<dbReference type="SUPFAM" id="SSF52540">
    <property type="entry name" value="P-loop containing nucleoside triphosphate hydrolases"/>
    <property type="match status" value="1"/>
</dbReference>
<dbReference type="PATRIC" id="fig|1125699.3.peg.842"/>
<dbReference type="Gene3D" id="3.40.50.300">
    <property type="entry name" value="P-loop containing nucleotide triphosphate hydrolases"/>
    <property type="match status" value="1"/>
</dbReference>
<keyword evidence="3" id="KW-0067">ATP-binding</keyword>
<dbReference type="HOGENOM" id="CLU_000604_1_11_12"/>
<dbReference type="InterPro" id="IPR050153">
    <property type="entry name" value="Metal_Ion_Import_ABC"/>
</dbReference>
<dbReference type="Proteomes" id="UP000014541">
    <property type="component" value="Unassembled WGS sequence"/>
</dbReference>
<evidence type="ECO:0000313" key="6">
    <source>
        <dbReference type="Proteomes" id="UP000014541"/>
    </source>
</evidence>
<accession>S3K0U5</accession>
<keyword evidence="1" id="KW-0813">Transport</keyword>
<evidence type="ECO:0000313" key="5">
    <source>
        <dbReference type="EMBL" id="EPF30511.1"/>
    </source>
</evidence>
<evidence type="ECO:0000256" key="1">
    <source>
        <dbReference type="ARBA" id="ARBA00022448"/>
    </source>
</evidence>
<dbReference type="InterPro" id="IPR003593">
    <property type="entry name" value="AAA+_ATPase"/>
</dbReference>
<comment type="caution">
    <text evidence="5">The sequence shown here is derived from an EMBL/GenBank/DDBJ whole genome shotgun (WGS) entry which is preliminary data.</text>
</comment>
<dbReference type="GO" id="GO:0016887">
    <property type="term" value="F:ATP hydrolysis activity"/>
    <property type="evidence" value="ECO:0007669"/>
    <property type="project" value="InterPro"/>
</dbReference>
<dbReference type="PANTHER" id="PTHR42734:SF19">
    <property type="entry name" value="IRON COMPOUNDS ABC TRANSPORTER, ATP-BINDING PROTEIN"/>
    <property type="match status" value="1"/>
</dbReference>
<dbReference type="STRING" id="1125699.HMPREF9194_00828"/>
<dbReference type="EMBL" id="ATFF01000006">
    <property type="protein sequence ID" value="EPF30511.1"/>
    <property type="molecule type" value="Genomic_DNA"/>
</dbReference>
<dbReference type="AlphaFoldDB" id="S3K0U5"/>
<dbReference type="FunFam" id="3.40.50.300:FF:000134">
    <property type="entry name" value="Iron-enterobactin ABC transporter ATP-binding protein"/>
    <property type="match status" value="1"/>
</dbReference>
<name>S3K0U5_TREMA</name>
<reference evidence="5 6" key="1">
    <citation type="submission" date="2013-04" db="EMBL/GenBank/DDBJ databases">
        <title>The Genome Sequence of Treponema maltophilum ATCC 51939.</title>
        <authorList>
            <consortium name="The Broad Institute Genomics Platform"/>
            <person name="Earl A."/>
            <person name="Ward D."/>
            <person name="Feldgarden M."/>
            <person name="Gevers D."/>
            <person name="Leonetti C."/>
            <person name="Blanton J.M."/>
            <person name="Dewhirst F.E."/>
            <person name="Izard J."/>
            <person name="Walker B."/>
            <person name="Young S."/>
            <person name="Zeng Q."/>
            <person name="Gargeya S."/>
            <person name="Fitzgerald M."/>
            <person name="Haas B."/>
            <person name="Abouelleil A."/>
            <person name="Allen A.W."/>
            <person name="Alvarado L."/>
            <person name="Arachchi H.M."/>
            <person name="Berlin A.M."/>
            <person name="Chapman S.B."/>
            <person name="Gainer-Dewar J."/>
            <person name="Goldberg J."/>
            <person name="Griggs A."/>
            <person name="Gujja S."/>
            <person name="Hansen M."/>
            <person name="Howarth C."/>
            <person name="Imamovic A."/>
            <person name="Ireland A."/>
            <person name="Larimer J."/>
            <person name="McCowan C."/>
            <person name="Murphy C."/>
            <person name="Pearson M."/>
            <person name="Poon T.W."/>
            <person name="Priest M."/>
            <person name="Roberts A."/>
            <person name="Saif S."/>
            <person name="Shea T."/>
            <person name="Sisk P."/>
            <person name="Sykes S."/>
            <person name="Wortman J."/>
            <person name="Nusbaum C."/>
            <person name="Birren B."/>
        </authorList>
    </citation>
    <scope>NUCLEOTIDE SEQUENCE [LARGE SCALE GENOMIC DNA]</scope>
    <source>
        <strain evidence="5 6">ATCC 51939</strain>
    </source>
</reference>
<feature type="domain" description="ABC transporter" evidence="4">
    <location>
        <begin position="2"/>
        <end position="241"/>
    </location>
</feature>
<dbReference type="OrthoDB" id="9799337at2"/>
<evidence type="ECO:0000256" key="2">
    <source>
        <dbReference type="ARBA" id="ARBA00022741"/>
    </source>
</evidence>
<dbReference type="RefSeq" id="WP_016525122.1">
    <property type="nucleotide sequence ID" value="NZ_KE332518.1"/>
</dbReference>
<dbReference type="InterPro" id="IPR027417">
    <property type="entry name" value="P-loop_NTPase"/>
</dbReference>
<dbReference type="PROSITE" id="PS00211">
    <property type="entry name" value="ABC_TRANSPORTER_1"/>
    <property type="match status" value="1"/>
</dbReference>
<sequence>MIEVENASFAYSDAPPLFRNVSFRVDASQILAVMGANGIGKTTLIKCIMGFLRLQTGKIFVGRKKIDRADMDDKSFWNSVAYVPQAKKSVFGYQVKEMVVLGRNASIAFGRVPSKRDYEYVDAVLERFGIIDLKEKSCNQLSGGQLQMVLIARALVKNPEVLILDEPESNLDLRNQMRVLSIIEKLSHEDGRAVILNTHFPTNALKISDMSLLLRNNSYLFGRSQDIITEENIREFFKIACSIVSVPVGDKVVKGIIPLDFI</sequence>
<dbReference type="SMART" id="SM00382">
    <property type="entry name" value="AAA"/>
    <property type="match status" value="1"/>
</dbReference>
<evidence type="ECO:0000256" key="3">
    <source>
        <dbReference type="ARBA" id="ARBA00022840"/>
    </source>
</evidence>
<proteinExistence type="predicted"/>
<dbReference type="InterPro" id="IPR003439">
    <property type="entry name" value="ABC_transporter-like_ATP-bd"/>
</dbReference>
<gene>
    <name evidence="5" type="ORF">HMPREF9194_00828</name>
</gene>
<organism evidence="5 6">
    <name type="scientific">Treponema maltophilum ATCC 51939</name>
    <dbReference type="NCBI Taxonomy" id="1125699"/>
    <lineage>
        <taxon>Bacteria</taxon>
        <taxon>Pseudomonadati</taxon>
        <taxon>Spirochaetota</taxon>
        <taxon>Spirochaetia</taxon>
        <taxon>Spirochaetales</taxon>
        <taxon>Treponemataceae</taxon>
        <taxon>Treponema</taxon>
    </lineage>
</organism>
<dbReference type="InterPro" id="IPR017871">
    <property type="entry name" value="ABC_transporter-like_CS"/>
</dbReference>
<keyword evidence="2" id="KW-0547">Nucleotide-binding</keyword>